<dbReference type="Proteomes" id="UP000621436">
    <property type="component" value="Unassembled WGS sequence"/>
</dbReference>
<name>A0A931AS65_9FIRM</name>
<dbReference type="Pfam" id="PF09619">
    <property type="entry name" value="YscW"/>
    <property type="match status" value="1"/>
</dbReference>
<dbReference type="Pfam" id="PF09864">
    <property type="entry name" value="MliC"/>
    <property type="match status" value="1"/>
</dbReference>
<proteinExistence type="predicted"/>
<evidence type="ECO:0000313" key="7">
    <source>
        <dbReference type="Proteomes" id="UP000621436"/>
    </source>
</evidence>
<keyword evidence="1" id="KW-0732">Signal</keyword>
<dbReference type="InterPro" id="IPR039366">
    <property type="entry name" value="Pilotin"/>
</dbReference>
<dbReference type="InterPro" id="IPR036328">
    <property type="entry name" value="MliC_sf"/>
</dbReference>
<dbReference type="EMBL" id="JADPIE010000001">
    <property type="protein sequence ID" value="MBF8435855.1"/>
    <property type="molecule type" value="Genomic_DNA"/>
</dbReference>
<evidence type="ECO:0000256" key="3">
    <source>
        <dbReference type="ARBA" id="ARBA00023139"/>
    </source>
</evidence>
<sequence>MRLLNKNSIIILAISFVLITTLTIDIQASNPDLEIPINLTYSEELILSPGHTVKVMLVDQSASEQEDTIIASQEWRPEDQFPLETTLNPASTLIEVNENYMLVAVIKSENQMPVLKGTVKIPGYHLIIGSQVDLTVKQPVEKFHVFKTENAEDNYLAMNFFGEVAQFIYKGQSHILPQLISASGARYGNNEIVAWNKGEELMINYQEDEFPAFHLEFDSIDPETFTFTARGQEPGWQLEVTEEEVILDFDYAMNQLKIDRDYVRVEREEDKIIYSVMSSFFDLEIIITNERHFDIMSGELYLYTAEIKSNGQRQNGGAIRIIRKNI</sequence>
<reference evidence="6" key="1">
    <citation type="submission" date="2020-11" db="EMBL/GenBank/DDBJ databases">
        <title>Halonatronomonas betainensis gen. nov., sp. nov. a novel haloalkaliphilic representative of the family Halanaerobiacae capable of betaine degradation.</title>
        <authorList>
            <person name="Boltyanskaya Y."/>
            <person name="Kevbrin V."/>
            <person name="Detkova E."/>
            <person name="Grouzdev D.S."/>
            <person name="Koziaeva V."/>
            <person name="Zhilina T."/>
        </authorList>
    </citation>
    <scope>NUCLEOTIDE SEQUENCE</scope>
    <source>
        <strain evidence="6">Z-7014</strain>
    </source>
</reference>
<dbReference type="Gene3D" id="2.40.128.200">
    <property type="match status" value="1"/>
</dbReference>
<dbReference type="RefSeq" id="WP_270452539.1">
    <property type="nucleotide sequence ID" value="NZ_JADPIE010000001.1"/>
</dbReference>
<dbReference type="AlphaFoldDB" id="A0A931AS65"/>
<keyword evidence="7" id="KW-1185">Reference proteome</keyword>
<comment type="caution">
    <text evidence="6">The sequence shown here is derived from an EMBL/GenBank/DDBJ whole genome shotgun (WGS) entry which is preliminary data.</text>
</comment>
<accession>A0A931AS65</accession>
<feature type="domain" description="C-type lysozyme inhibitor" evidence="5">
    <location>
        <begin position="158"/>
        <end position="206"/>
    </location>
</feature>
<evidence type="ECO:0000256" key="2">
    <source>
        <dbReference type="ARBA" id="ARBA00023136"/>
    </source>
</evidence>
<keyword evidence="3" id="KW-0564">Palmitate</keyword>
<evidence type="ECO:0000259" key="5">
    <source>
        <dbReference type="Pfam" id="PF09864"/>
    </source>
</evidence>
<evidence type="ECO:0000256" key="1">
    <source>
        <dbReference type="ARBA" id="ARBA00022729"/>
    </source>
</evidence>
<gene>
    <name evidence="6" type="ORF">I0Q91_02075</name>
</gene>
<dbReference type="SUPFAM" id="SSF141488">
    <property type="entry name" value="YdhA-like"/>
    <property type="match status" value="1"/>
</dbReference>
<keyword evidence="2" id="KW-0472">Membrane</keyword>
<organism evidence="6 7">
    <name type="scientific">Halonatronomonas betaini</name>
    <dbReference type="NCBI Taxonomy" id="2778430"/>
    <lineage>
        <taxon>Bacteria</taxon>
        <taxon>Bacillati</taxon>
        <taxon>Bacillota</taxon>
        <taxon>Clostridia</taxon>
        <taxon>Halanaerobiales</taxon>
        <taxon>Halarsenatibacteraceae</taxon>
        <taxon>Halonatronomonas</taxon>
    </lineage>
</organism>
<keyword evidence="4 6" id="KW-0449">Lipoprotein</keyword>
<dbReference type="InterPro" id="IPR018660">
    <property type="entry name" value="MliC"/>
</dbReference>
<evidence type="ECO:0000313" key="6">
    <source>
        <dbReference type="EMBL" id="MBF8435855.1"/>
    </source>
</evidence>
<evidence type="ECO:0000256" key="4">
    <source>
        <dbReference type="ARBA" id="ARBA00023288"/>
    </source>
</evidence>
<protein>
    <submittedName>
        <fullName evidence="6">YbaY family lipoprotein</fullName>
    </submittedName>
</protein>